<dbReference type="Gene3D" id="2.150.10.10">
    <property type="entry name" value="Serralysin-like metalloprotease, C-terminal"/>
    <property type="match status" value="4"/>
</dbReference>
<dbReference type="InterPro" id="IPR001343">
    <property type="entry name" value="Hemolysn_Ca-bd"/>
</dbReference>
<organism evidence="6 7">
    <name type="scientific">Caulobacter ginsengisoli</name>
    <dbReference type="NCBI Taxonomy" id="400775"/>
    <lineage>
        <taxon>Bacteria</taxon>
        <taxon>Pseudomonadati</taxon>
        <taxon>Pseudomonadota</taxon>
        <taxon>Alphaproteobacteria</taxon>
        <taxon>Caulobacterales</taxon>
        <taxon>Caulobacteraceae</taxon>
        <taxon>Caulobacter</taxon>
    </lineage>
</organism>
<dbReference type="InterPro" id="IPR013517">
    <property type="entry name" value="FG-GAP"/>
</dbReference>
<proteinExistence type="predicted"/>
<evidence type="ECO:0000313" key="7">
    <source>
        <dbReference type="Proteomes" id="UP001228905"/>
    </source>
</evidence>
<dbReference type="SUPFAM" id="SSF51120">
    <property type="entry name" value="beta-Roll"/>
    <property type="match status" value="3"/>
</dbReference>
<dbReference type="PANTHER" id="PTHR23221:SF7">
    <property type="entry name" value="PHOSPHATIDYLINOSITOL-GLYCAN-SPECIFIC PHOSPHOLIPASE D"/>
    <property type="match status" value="1"/>
</dbReference>
<keyword evidence="7" id="KW-1185">Reference proteome</keyword>
<evidence type="ECO:0000256" key="4">
    <source>
        <dbReference type="ARBA" id="ARBA00023180"/>
    </source>
</evidence>
<dbReference type="InterPro" id="IPR013519">
    <property type="entry name" value="Int_alpha_beta-p"/>
</dbReference>
<evidence type="ECO:0000256" key="5">
    <source>
        <dbReference type="SAM" id="MobiDB-lite"/>
    </source>
</evidence>
<dbReference type="SUPFAM" id="SSF69318">
    <property type="entry name" value="Integrin alpha N-terminal domain"/>
    <property type="match status" value="2"/>
</dbReference>
<dbReference type="PRINTS" id="PR00313">
    <property type="entry name" value="CABNDNGRPT"/>
</dbReference>
<dbReference type="InterPro" id="IPR018511">
    <property type="entry name" value="Hemolysin-typ_Ca-bd_CS"/>
</dbReference>
<keyword evidence="3" id="KW-0378">Hydrolase</keyword>
<evidence type="ECO:0000256" key="1">
    <source>
        <dbReference type="ARBA" id="ARBA00022729"/>
    </source>
</evidence>
<gene>
    <name evidence="6" type="ORF">QO010_001149</name>
</gene>
<comment type="caution">
    <text evidence="6">The sequence shown here is derived from an EMBL/GenBank/DDBJ whole genome shotgun (WGS) entry which is preliminary data.</text>
</comment>
<name>A0ABU0IQC8_9CAUL</name>
<keyword evidence="4" id="KW-0325">Glycoprotein</keyword>
<dbReference type="Gene3D" id="2.130.10.130">
    <property type="entry name" value="Integrin alpha, N-terminal"/>
    <property type="match status" value="4"/>
</dbReference>
<dbReference type="RefSeq" id="WP_307347210.1">
    <property type="nucleotide sequence ID" value="NZ_JAUSVS010000002.1"/>
</dbReference>
<dbReference type="InterPro" id="IPR000413">
    <property type="entry name" value="Integrin_alpha"/>
</dbReference>
<dbReference type="PROSITE" id="PS00330">
    <property type="entry name" value="HEMOLYSIN_CALCIUM"/>
    <property type="match status" value="8"/>
</dbReference>
<dbReference type="Pfam" id="PF00353">
    <property type="entry name" value="HemolysinCabind"/>
    <property type="match status" value="6"/>
</dbReference>
<evidence type="ECO:0000256" key="2">
    <source>
        <dbReference type="ARBA" id="ARBA00022737"/>
    </source>
</evidence>
<reference evidence="6 7" key="1">
    <citation type="submission" date="2023-07" db="EMBL/GenBank/DDBJ databases">
        <title>Genomic Encyclopedia of Type Strains, Phase IV (KMG-IV): sequencing the most valuable type-strain genomes for metagenomic binning, comparative biology and taxonomic classification.</title>
        <authorList>
            <person name="Goeker M."/>
        </authorList>
    </citation>
    <scope>NUCLEOTIDE SEQUENCE [LARGE SCALE GENOMIC DNA]</scope>
    <source>
        <strain evidence="6 7">DSM 18695</strain>
    </source>
</reference>
<dbReference type="EMBL" id="JAUSVS010000002">
    <property type="protein sequence ID" value="MDQ0463378.1"/>
    <property type="molecule type" value="Genomic_DNA"/>
</dbReference>
<evidence type="ECO:0000313" key="6">
    <source>
        <dbReference type="EMBL" id="MDQ0463378.1"/>
    </source>
</evidence>
<protein>
    <submittedName>
        <fullName evidence="6">Ca2+-binding RTX toxin-like protein</fullName>
    </submittedName>
</protein>
<dbReference type="PRINTS" id="PR01185">
    <property type="entry name" value="INTEGRINA"/>
</dbReference>
<dbReference type="PROSITE" id="PS51470">
    <property type="entry name" value="FG_GAP"/>
    <property type="match status" value="5"/>
</dbReference>
<accession>A0ABU0IQC8</accession>
<dbReference type="PANTHER" id="PTHR23221">
    <property type="entry name" value="GLYCOSYLPHOSPHATIDYLINOSITOL PHOSPHOLIPASE D"/>
    <property type="match status" value="1"/>
</dbReference>
<dbReference type="Pfam" id="PF01839">
    <property type="entry name" value="FG-GAP"/>
    <property type="match status" value="6"/>
</dbReference>
<evidence type="ECO:0000256" key="3">
    <source>
        <dbReference type="ARBA" id="ARBA00022801"/>
    </source>
</evidence>
<dbReference type="Proteomes" id="UP001228905">
    <property type="component" value="Unassembled WGS sequence"/>
</dbReference>
<dbReference type="SMART" id="SM00191">
    <property type="entry name" value="Int_alpha"/>
    <property type="match status" value="7"/>
</dbReference>
<keyword evidence="2" id="KW-0677">Repeat</keyword>
<dbReference type="InterPro" id="IPR011049">
    <property type="entry name" value="Serralysin-like_metalloprot_C"/>
</dbReference>
<keyword evidence="1" id="KW-0732">Signal</keyword>
<sequence length="959" mass="94948">MPAFAKVINLSVLDGTNGFDLLSPGVNTYAGKVSSAGDINGDGYDDIIVGGYRAGSGGVAYVVFGSASGIPARLDPASLNGTNGFRLTSQNATAWFGFSVSSAGDINHDGYDDLIIGAPFSEAGAPLNQDNGAAFVVFGHAGGYAADFDVTSLDGTNGFRMVGVNTIDHLGYSVHAAGDVNGDGIDDLIVSAPGFDPPGVGYAGAAYVVFGRTTPFSGDLNLAGLDGTNGFRISGGAVNDQAGFTVSGAGDVNHDGFADVLVGARFADPSGRIAAGAAYVVYGHAAGTFAADINVATLNGTNGFAIEGGHQLDRVGQVAFAGDVNGDGFDDIIVGAPNLISSYFGAAYVVFGGAAGLPAHLSLANLDGTNGFRLTTSDINGTNLGQGVASAGDINGDGFDDLLVSAPYASGDTGTPPRYLFEQTDFVAGVHGGSVYVVFGHAGGFGTVLDVTTLDGANGFRLDGENANGRTGLTVASAGDVNHDGFDDLIIGRRNDPIAASILYGHATGPIPIRQTGGSSADVFNGGAAADTLSGGGGNDQLYGAAGGDILNGGDNSDLLDGGTGSDALTGGLGDDSYYVDDSGDTTVENAGEGVDTVHATLTWTLAANVEHLVLDGGGAINGAGNSLANQIVGNAGNNTLNGQDGDDIVKGGDGDDTLIGGNGNDMLVGGNGTDDLDGAGDNDILNGGVGDDSLYGGSGNDQLDGGADNDTLNGGIGADQLTGGTGTDSLNGGDGNDVLDGGTGADAMNGGLGDDTFYVDDVGDTASENSGEGVDIVRTTASFTLGANIENMILEGSANVDGVGNGLVNTITGNTGDNAIDGGGGDDLLKGLNGNDTLTGGTGADILVGGAGADTFVVRQESVRQSHLGGTLEVDTVNDLVAAQGDRLDLSAIDADSATAGDQAFHLVAGFTNHAGEMTLVFAAGITTLQLDVDGDGTADYRMKITGDVHLDSGGWLL</sequence>
<feature type="region of interest" description="Disordered" evidence="5">
    <location>
        <begin position="691"/>
        <end position="743"/>
    </location>
</feature>
<feature type="compositionally biased region" description="Low complexity" evidence="5">
    <location>
        <begin position="729"/>
        <end position="741"/>
    </location>
</feature>
<dbReference type="InterPro" id="IPR028994">
    <property type="entry name" value="Integrin_alpha_N"/>
</dbReference>